<dbReference type="EnsemblMetazoa" id="G17536.8">
    <property type="protein sequence ID" value="G17536.8:cds"/>
    <property type="gene ID" value="G17536"/>
</dbReference>
<keyword evidence="3" id="KW-0479">Metal-binding</keyword>
<dbReference type="CDD" id="cd16713">
    <property type="entry name" value="RING-HC_BIRC2_3_7"/>
    <property type="match status" value="1"/>
</dbReference>
<dbReference type="CDD" id="cd00022">
    <property type="entry name" value="BIR"/>
    <property type="match status" value="1"/>
</dbReference>
<dbReference type="GO" id="GO:0031398">
    <property type="term" value="P:positive regulation of protein ubiquitination"/>
    <property type="evidence" value="ECO:0007669"/>
    <property type="project" value="TreeGrafter"/>
</dbReference>
<reference evidence="9" key="1">
    <citation type="submission" date="2022-08" db="UniProtKB">
        <authorList>
            <consortium name="EnsemblMetazoa"/>
        </authorList>
    </citation>
    <scope>IDENTIFICATION</scope>
    <source>
        <strain evidence="9">05x7-T-G4-1.051#20</strain>
    </source>
</reference>
<dbReference type="EnsemblMetazoa" id="G17536.3">
    <property type="protein sequence ID" value="G17536.3:cds"/>
    <property type="gene ID" value="G17536"/>
</dbReference>
<feature type="domain" description="RING-type" evidence="8">
    <location>
        <begin position="413"/>
        <end position="448"/>
    </location>
</feature>
<protein>
    <recommendedName>
        <fullName evidence="8">RING-type domain-containing protein</fullName>
    </recommendedName>
</protein>
<dbReference type="GO" id="GO:0005634">
    <property type="term" value="C:nucleus"/>
    <property type="evidence" value="ECO:0007669"/>
    <property type="project" value="TreeGrafter"/>
</dbReference>
<evidence type="ECO:0000259" key="8">
    <source>
        <dbReference type="PROSITE" id="PS50089"/>
    </source>
</evidence>
<organism evidence="9 10">
    <name type="scientific">Magallana gigas</name>
    <name type="common">Pacific oyster</name>
    <name type="synonym">Crassostrea gigas</name>
    <dbReference type="NCBI Taxonomy" id="29159"/>
    <lineage>
        <taxon>Eukaryota</taxon>
        <taxon>Metazoa</taxon>
        <taxon>Spiralia</taxon>
        <taxon>Lophotrochozoa</taxon>
        <taxon>Mollusca</taxon>
        <taxon>Bivalvia</taxon>
        <taxon>Autobranchia</taxon>
        <taxon>Pteriomorphia</taxon>
        <taxon>Ostreida</taxon>
        <taxon>Ostreoidea</taxon>
        <taxon>Ostreidae</taxon>
        <taxon>Magallana</taxon>
    </lineage>
</organism>
<evidence type="ECO:0000256" key="6">
    <source>
        <dbReference type="PROSITE-ProRule" id="PRU00175"/>
    </source>
</evidence>
<dbReference type="Pfam" id="PF13920">
    <property type="entry name" value="zf-C3HC4_3"/>
    <property type="match status" value="1"/>
</dbReference>
<dbReference type="GO" id="GO:0005737">
    <property type="term" value="C:cytoplasm"/>
    <property type="evidence" value="ECO:0007669"/>
    <property type="project" value="TreeGrafter"/>
</dbReference>
<dbReference type="Proteomes" id="UP000005408">
    <property type="component" value="Unassembled WGS sequence"/>
</dbReference>
<keyword evidence="2" id="KW-0053">Apoptosis</keyword>
<evidence type="ECO:0000313" key="10">
    <source>
        <dbReference type="Proteomes" id="UP000005408"/>
    </source>
</evidence>
<dbReference type="OMA" id="HNRESER"/>
<keyword evidence="5" id="KW-0862">Zinc</keyword>
<accession>A0A8W8J6T8</accession>
<name>A0A8W8J6T8_MAGGI</name>
<feature type="region of interest" description="Disordered" evidence="7">
    <location>
        <begin position="338"/>
        <end position="376"/>
    </location>
</feature>
<evidence type="ECO:0000313" key="9">
    <source>
        <dbReference type="EnsemblMetazoa" id="G17536.7:cds"/>
    </source>
</evidence>
<dbReference type="SMART" id="SM00238">
    <property type="entry name" value="BIR"/>
    <property type="match status" value="2"/>
</dbReference>
<feature type="compositionally biased region" description="Polar residues" evidence="7">
    <location>
        <begin position="347"/>
        <end position="359"/>
    </location>
</feature>
<dbReference type="EnsemblMetazoa" id="G17536.7">
    <property type="protein sequence ID" value="G17536.7:cds"/>
    <property type="gene ID" value="G17536"/>
</dbReference>
<comment type="similarity">
    <text evidence="1">Belongs to the IAP family.</text>
</comment>
<dbReference type="GO" id="GO:0051726">
    <property type="term" value="P:regulation of cell cycle"/>
    <property type="evidence" value="ECO:0007669"/>
    <property type="project" value="TreeGrafter"/>
</dbReference>
<dbReference type="InterPro" id="IPR013083">
    <property type="entry name" value="Znf_RING/FYVE/PHD"/>
</dbReference>
<evidence type="ECO:0000256" key="5">
    <source>
        <dbReference type="ARBA" id="ARBA00022833"/>
    </source>
</evidence>
<dbReference type="PROSITE" id="PS50143">
    <property type="entry name" value="BIR_REPEAT_2"/>
    <property type="match status" value="2"/>
</dbReference>
<evidence type="ECO:0000256" key="1">
    <source>
        <dbReference type="ARBA" id="ARBA00006672"/>
    </source>
</evidence>
<dbReference type="GO" id="GO:0061630">
    <property type="term" value="F:ubiquitin protein ligase activity"/>
    <property type="evidence" value="ECO:0007669"/>
    <property type="project" value="TreeGrafter"/>
</dbReference>
<dbReference type="Gene3D" id="3.30.40.10">
    <property type="entry name" value="Zinc/RING finger domain, C3HC4 (zinc finger)"/>
    <property type="match status" value="1"/>
</dbReference>
<sequence>MLPLPQKENSLDSYFRSLDHNRESERNEMRYEWLRLRSFSTFPLTSTSHSPVRLARSGFYYTGRNQECVCFSCGVHNSDWTGSSVTDIHTRLCSECRHLNGHDVTNIPIGSNNSSQSSHLLSESSKRKSSNKNAKQSVLENRNRGQNTTHTQCQAPNQNQRPSIPRSNHVREMLEPLGINFDRPKYPSYSVLATRISSYQQWPSYLTQTPRDLSIAGFFYVGYGDYVRCFFCGGGLRNWEPGDDAWVEHARWFQKCSFLLQNRGVDFVTLVQSVQNEQAETTLSENLPSSLDIEQLPAAVKVHEMGYSWETIKATYIQLNKPVSETVTVEELIDEILADKVTPPNPSEGNSQDIETNPQSPSPPADENEPSRTYTANSTANADLSNELKSLSLKDETEVLLDENRRLKEQRLCRICMEEDITIAFLPCGHLCCCAHCAPAMRKCPICRAFIKGTVKTYPA</sequence>
<dbReference type="FunFam" id="3.30.40.10:FF:000184">
    <property type="entry name" value="Baculoviral IAP repeat containing 2"/>
    <property type="match status" value="1"/>
</dbReference>
<dbReference type="InterPro" id="IPR001370">
    <property type="entry name" value="BIR_rpt"/>
</dbReference>
<feature type="compositionally biased region" description="Low complexity" evidence="7">
    <location>
        <begin position="111"/>
        <end position="123"/>
    </location>
</feature>
<keyword evidence="4 6" id="KW-0863">Zinc-finger</keyword>
<dbReference type="FunFam" id="1.10.1170.10:FF:000003">
    <property type="entry name" value="E3 ubiquitin-protein ligase XIAP"/>
    <property type="match status" value="1"/>
</dbReference>
<feature type="compositionally biased region" description="Polar residues" evidence="7">
    <location>
        <begin position="138"/>
        <end position="166"/>
    </location>
</feature>
<dbReference type="OrthoDB" id="297881at2759"/>
<dbReference type="AlphaFoldDB" id="A0A8W8J6T8"/>
<evidence type="ECO:0000256" key="2">
    <source>
        <dbReference type="ARBA" id="ARBA00022703"/>
    </source>
</evidence>
<dbReference type="PANTHER" id="PTHR10044">
    <property type="entry name" value="INHIBITOR OF APOPTOSIS"/>
    <property type="match status" value="1"/>
</dbReference>
<feature type="region of interest" description="Disordered" evidence="7">
    <location>
        <begin position="105"/>
        <end position="167"/>
    </location>
</feature>
<proteinExistence type="inferred from homology"/>
<evidence type="ECO:0000256" key="7">
    <source>
        <dbReference type="SAM" id="MobiDB-lite"/>
    </source>
</evidence>
<dbReference type="Gene3D" id="1.10.1170.10">
    <property type="entry name" value="Inhibitor Of Apoptosis Protein (2mihbC-IAP-1), Chain A"/>
    <property type="match status" value="2"/>
</dbReference>
<evidence type="ECO:0000256" key="3">
    <source>
        <dbReference type="ARBA" id="ARBA00022723"/>
    </source>
</evidence>
<dbReference type="GO" id="GO:0006915">
    <property type="term" value="P:apoptotic process"/>
    <property type="evidence" value="ECO:0007669"/>
    <property type="project" value="UniProtKB-KW"/>
</dbReference>
<dbReference type="Pfam" id="PF00653">
    <property type="entry name" value="BIR"/>
    <property type="match status" value="2"/>
</dbReference>
<evidence type="ECO:0000256" key="4">
    <source>
        <dbReference type="ARBA" id="ARBA00022771"/>
    </source>
</evidence>
<dbReference type="EnsemblMetazoa" id="G17536.9">
    <property type="protein sequence ID" value="G17536.9:cds"/>
    <property type="gene ID" value="G17536"/>
</dbReference>
<dbReference type="PANTHER" id="PTHR10044:SF139">
    <property type="entry name" value="DEATH-ASSOCIATED INHIBITOR OF APOPTOSIS 2"/>
    <property type="match status" value="1"/>
</dbReference>
<dbReference type="GO" id="GO:0043027">
    <property type="term" value="F:cysteine-type endopeptidase inhibitor activity involved in apoptotic process"/>
    <property type="evidence" value="ECO:0007669"/>
    <property type="project" value="TreeGrafter"/>
</dbReference>
<dbReference type="InterPro" id="IPR001841">
    <property type="entry name" value="Znf_RING"/>
</dbReference>
<keyword evidence="10" id="KW-1185">Reference proteome</keyword>
<dbReference type="FunFam" id="1.10.1170.10:FF:000002">
    <property type="entry name" value="Baculoviral IAP repeat containing 7"/>
    <property type="match status" value="1"/>
</dbReference>
<dbReference type="GO" id="GO:0043066">
    <property type="term" value="P:negative regulation of apoptotic process"/>
    <property type="evidence" value="ECO:0007669"/>
    <property type="project" value="TreeGrafter"/>
</dbReference>
<dbReference type="SUPFAM" id="SSF57924">
    <property type="entry name" value="Inhibitor of apoptosis (IAP) repeat"/>
    <property type="match status" value="2"/>
</dbReference>
<dbReference type="PROSITE" id="PS50089">
    <property type="entry name" value="ZF_RING_2"/>
    <property type="match status" value="1"/>
</dbReference>
<dbReference type="InterPro" id="IPR050784">
    <property type="entry name" value="IAP"/>
</dbReference>
<dbReference type="GO" id="GO:0008270">
    <property type="term" value="F:zinc ion binding"/>
    <property type="evidence" value="ECO:0007669"/>
    <property type="project" value="UniProtKB-KW"/>
</dbReference>